<organism evidence="2 3">
    <name type="scientific">Abeliophyllum distichum</name>
    <dbReference type="NCBI Taxonomy" id="126358"/>
    <lineage>
        <taxon>Eukaryota</taxon>
        <taxon>Viridiplantae</taxon>
        <taxon>Streptophyta</taxon>
        <taxon>Embryophyta</taxon>
        <taxon>Tracheophyta</taxon>
        <taxon>Spermatophyta</taxon>
        <taxon>Magnoliopsida</taxon>
        <taxon>eudicotyledons</taxon>
        <taxon>Gunneridae</taxon>
        <taxon>Pentapetalae</taxon>
        <taxon>asterids</taxon>
        <taxon>lamiids</taxon>
        <taxon>Lamiales</taxon>
        <taxon>Oleaceae</taxon>
        <taxon>Forsythieae</taxon>
        <taxon>Abeliophyllum</taxon>
    </lineage>
</organism>
<evidence type="ECO:0000313" key="2">
    <source>
        <dbReference type="EMBL" id="KAL2486045.1"/>
    </source>
</evidence>
<dbReference type="EMBL" id="JBFOLK010000009">
    <property type="protein sequence ID" value="KAL2486045.1"/>
    <property type="molecule type" value="Genomic_DNA"/>
</dbReference>
<sequence>MAEVRRVNKKVGHLSKKVYEVIEWVRPYHHTDVAPKMASDRVPVEPEKPEVEMEVGTDIEVRDQSEVETEIEIGGQSNGLVIELETGGQQPEVEIEWVVTEMETGGHLDVENGKGGGDEAGDGWSTAGGGDGVGSD</sequence>
<dbReference type="Proteomes" id="UP001604336">
    <property type="component" value="Unassembled WGS sequence"/>
</dbReference>
<accession>A0ABD1RC96</accession>
<gene>
    <name evidence="2" type="ORF">Adt_30801</name>
</gene>
<protein>
    <submittedName>
        <fullName evidence="2">Uncharacterized protein</fullName>
    </submittedName>
</protein>
<comment type="caution">
    <text evidence="2">The sequence shown here is derived from an EMBL/GenBank/DDBJ whole genome shotgun (WGS) entry which is preliminary data.</text>
</comment>
<name>A0ABD1RC96_9LAMI</name>
<evidence type="ECO:0000313" key="3">
    <source>
        <dbReference type="Proteomes" id="UP001604336"/>
    </source>
</evidence>
<dbReference type="AlphaFoldDB" id="A0ABD1RC96"/>
<evidence type="ECO:0000256" key="1">
    <source>
        <dbReference type="SAM" id="MobiDB-lite"/>
    </source>
</evidence>
<keyword evidence="3" id="KW-1185">Reference proteome</keyword>
<feature type="compositionally biased region" description="Gly residues" evidence="1">
    <location>
        <begin position="126"/>
        <end position="136"/>
    </location>
</feature>
<reference evidence="3" key="1">
    <citation type="submission" date="2024-07" db="EMBL/GenBank/DDBJ databases">
        <title>Two chromosome-level genome assemblies of Korean endemic species Abeliophyllum distichum and Forsythia ovata (Oleaceae).</title>
        <authorList>
            <person name="Jang H."/>
        </authorList>
    </citation>
    <scope>NUCLEOTIDE SEQUENCE [LARGE SCALE GENOMIC DNA]</scope>
</reference>
<proteinExistence type="predicted"/>
<feature type="region of interest" description="Disordered" evidence="1">
    <location>
        <begin position="107"/>
        <end position="136"/>
    </location>
</feature>